<dbReference type="AlphaFoldDB" id="A0A3S5ATB4"/>
<reference evidence="2" key="1">
    <citation type="submission" date="2018-11" db="EMBL/GenBank/DDBJ databases">
        <authorList>
            <consortium name="Pathogen Informatics"/>
        </authorList>
    </citation>
    <scope>NUCLEOTIDE SEQUENCE</scope>
</reference>
<proteinExistence type="predicted"/>
<dbReference type="Proteomes" id="UP000784294">
    <property type="component" value="Unassembled WGS sequence"/>
</dbReference>
<evidence type="ECO:0000256" key="1">
    <source>
        <dbReference type="SAM" id="MobiDB-lite"/>
    </source>
</evidence>
<gene>
    <name evidence="2" type="ORF">PXEA_LOCUS18117</name>
</gene>
<dbReference type="EMBL" id="CAAALY010068990">
    <property type="protein sequence ID" value="VEL24677.1"/>
    <property type="molecule type" value="Genomic_DNA"/>
</dbReference>
<evidence type="ECO:0000313" key="3">
    <source>
        <dbReference type="Proteomes" id="UP000784294"/>
    </source>
</evidence>
<dbReference type="Gene3D" id="1.20.58.1120">
    <property type="match status" value="1"/>
</dbReference>
<comment type="caution">
    <text evidence="2">The sequence shown here is derived from an EMBL/GenBank/DDBJ whole genome shotgun (WGS) entry which is preliminary data.</text>
</comment>
<sequence>MDHDIVISPLDFRWLSTLRFHWSDSPLAGSLKQLLQHEYNLEYSKLLRRKRNSDKESAYMKCETTSQPHSMILQEPQEESKREESTDNTSDEEETKDEDKVEEEAKAKIIAGEDSGEEIEQAVNTVDITSSVRITSNSIEQNGITRREIGPGPDISTRRVLSLGQLPTAPLLEEDQGATDLVSRLDCLSLRMLLAQVDYGFEYLGTSSRLAITPLTERCYLCNLLK</sequence>
<keyword evidence="3" id="KW-1185">Reference proteome</keyword>
<organism evidence="2 3">
    <name type="scientific">Protopolystoma xenopodis</name>
    <dbReference type="NCBI Taxonomy" id="117903"/>
    <lineage>
        <taxon>Eukaryota</taxon>
        <taxon>Metazoa</taxon>
        <taxon>Spiralia</taxon>
        <taxon>Lophotrochozoa</taxon>
        <taxon>Platyhelminthes</taxon>
        <taxon>Monogenea</taxon>
        <taxon>Polyopisthocotylea</taxon>
        <taxon>Polystomatidea</taxon>
        <taxon>Polystomatidae</taxon>
        <taxon>Protopolystoma</taxon>
    </lineage>
</organism>
<protein>
    <submittedName>
        <fullName evidence="2">Uncharacterized protein</fullName>
    </submittedName>
</protein>
<name>A0A3S5ATB4_9PLAT</name>
<evidence type="ECO:0000313" key="2">
    <source>
        <dbReference type="EMBL" id="VEL24677.1"/>
    </source>
</evidence>
<accession>A0A3S5ATB4</accession>
<feature type="region of interest" description="Disordered" evidence="1">
    <location>
        <begin position="52"/>
        <end position="104"/>
    </location>
</feature>